<accession>A0A174SAE6</accession>
<evidence type="ECO:0000313" key="6">
    <source>
        <dbReference type="Proteomes" id="UP000432516"/>
    </source>
</evidence>
<evidence type="ECO:0008006" key="7">
    <source>
        <dbReference type="Google" id="ProtNLM"/>
    </source>
</evidence>
<dbReference type="Proteomes" id="UP000315827">
    <property type="component" value="Unassembled WGS sequence"/>
</dbReference>
<dbReference type="EMBL" id="WKNE01000030">
    <property type="protein sequence ID" value="MRZ57141.1"/>
    <property type="molecule type" value="Genomic_DNA"/>
</dbReference>
<dbReference type="GeneID" id="93522775"/>
<comment type="caution">
    <text evidence="3">The sequence shown here is derived from an EMBL/GenBank/DDBJ whole genome shotgun (WGS) entry which is preliminary data.</text>
</comment>
<dbReference type="EMBL" id="VOHW01000011">
    <property type="protein sequence ID" value="TWV60069.1"/>
    <property type="molecule type" value="Genomic_DNA"/>
</dbReference>
<gene>
    <name evidence="2" type="ORF">B5F32_14025</name>
    <name evidence="3" type="ORF">FSA05_16515</name>
    <name evidence="1" type="ORF">GKD68_20850</name>
</gene>
<dbReference type="Proteomes" id="UP000195950">
    <property type="component" value="Unassembled WGS sequence"/>
</dbReference>
<protein>
    <recommendedName>
        <fullName evidence="7">Lipoprotein</fullName>
    </recommendedName>
</protein>
<dbReference type="RefSeq" id="WP_057326721.1">
    <property type="nucleotide sequence ID" value="NZ_CP042285.1"/>
</dbReference>
<proteinExistence type="predicted"/>
<name>A0A174SAE6_PARDI</name>
<evidence type="ECO:0000313" key="2">
    <source>
        <dbReference type="EMBL" id="OUP17116.1"/>
    </source>
</evidence>
<dbReference type="EMBL" id="NFJX01000013">
    <property type="protein sequence ID" value="OUP17116.1"/>
    <property type="molecule type" value="Genomic_DNA"/>
</dbReference>
<sequence length="126" mass="14326">MIMIKRFLLILICVALFCSCDKQDSSEGGSDIFESQMVNLSSDKQIIDIKASETHWYMRVKEVEESMNQQLDTIRGNWYTLIKKNGGEYLSVSVASNIGKERSLSIGIVCDNRFSQIMINQKGESF</sequence>
<reference evidence="1 6" key="3">
    <citation type="journal article" date="2019" name="Nat. Med.">
        <title>A library of human gut bacterial isolates paired with longitudinal multiomics data enables mechanistic microbiome research.</title>
        <authorList>
            <person name="Poyet M."/>
            <person name="Groussin M."/>
            <person name="Gibbons S.M."/>
            <person name="Avila-Pacheco J."/>
            <person name="Jiang X."/>
            <person name="Kearney S.M."/>
            <person name="Perrotta A.R."/>
            <person name="Berdy B."/>
            <person name="Zhao S."/>
            <person name="Lieberman T.D."/>
            <person name="Swanson P.K."/>
            <person name="Smith M."/>
            <person name="Roesemann S."/>
            <person name="Alexander J.E."/>
            <person name="Rich S.A."/>
            <person name="Livny J."/>
            <person name="Vlamakis H."/>
            <person name="Clish C."/>
            <person name="Bullock K."/>
            <person name="Deik A."/>
            <person name="Scott J."/>
            <person name="Pierce K.A."/>
            <person name="Xavier R.J."/>
            <person name="Alm E.J."/>
        </authorList>
    </citation>
    <scope>NUCLEOTIDE SEQUENCE [LARGE SCALE GENOMIC DNA]</scope>
    <source>
        <strain evidence="1 6">BIOML-A2</strain>
    </source>
</reference>
<evidence type="ECO:0000313" key="3">
    <source>
        <dbReference type="EMBL" id="TWV60069.1"/>
    </source>
</evidence>
<evidence type="ECO:0000313" key="4">
    <source>
        <dbReference type="Proteomes" id="UP000195950"/>
    </source>
</evidence>
<organism evidence="3 5">
    <name type="scientific">Parabacteroides distasonis</name>
    <dbReference type="NCBI Taxonomy" id="823"/>
    <lineage>
        <taxon>Bacteria</taxon>
        <taxon>Pseudomonadati</taxon>
        <taxon>Bacteroidota</taxon>
        <taxon>Bacteroidia</taxon>
        <taxon>Bacteroidales</taxon>
        <taxon>Tannerellaceae</taxon>
        <taxon>Parabacteroides</taxon>
    </lineage>
</organism>
<dbReference type="AlphaFoldDB" id="A0A174SAE6"/>
<reference evidence="3 5" key="4">
    <citation type="submission" date="2019-07" db="EMBL/GenBank/DDBJ databases">
        <title>Genome sequencing of Parabacteroides distasonis iSURF_7.</title>
        <authorList>
            <person name="Degefu H.N."/>
            <person name="Ruoff K.L."/>
            <person name="Price C.E."/>
            <person name="Valls R.A."/>
            <person name="O'Toole G.A."/>
        </authorList>
    </citation>
    <scope>NUCLEOTIDE SEQUENCE [LARGE SCALE GENOMIC DNA]</scope>
    <source>
        <strain evidence="3 5">CFPLTA003_1B</strain>
    </source>
</reference>
<evidence type="ECO:0000313" key="5">
    <source>
        <dbReference type="Proteomes" id="UP000315827"/>
    </source>
</evidence>
<dbReference type="Proteomes" id="UP000432516">
    <property type="component" value="Unassembled WGS sequence"/>
</dbReference>
<evidence type="ECO:0000313" key="1">
    <source>
        <dbReference type="EMBL" id="MRZ57141.1"/>
    </source>
</evidence>
<dbReference type="PROSITE" id="PS51257">
    <property type="entry name" value="PROKAR_LIPOPROTEIN"/>
    <property type="match status" value="1"/>
</dbReference>
<reference evidence="2" key="2">
    <citation type="journal article" date="2018" name="BMC Genomics">
        <title>Whole genome sequencing and function prediction of 133 gut anaerobes isolated from chicken caecum in pure cultures.</title>
        <authorList>
            <person name="Medvecky M."/>
            <person name="Cejkova D."/>
            <person name="Polansky O."/>
            <person name="Karasova D."/>
            <person name="Kubasova T."/>
            <person name="Cizek A."/>
            <person name="Rychlik I."/>
        </authorList>
    </citation>
    <scope>NUCLEOTIDE SEQUENCE</scope>
    <source>
        <strain evidence="2">An199</strain>
    </source>
</reference>
<reference evidence="4" key="1">
    <citation type="submission" date="2017-04" db="EMBL/GenBank/DDBJ databases">
        <title>Function of individual gut microbiota members based on whole genome sequencing of pure cultures obtained from chicken caecum.</title>
        <authorList>
            <person name="Medvecky M."/>
            <person name="Cejkova D."/>
            <person name="Polansky O."/>
            <person name="Karasova D."/>
            <person name="Kubasova T."/>
            <person name="Cizek A."/>
            <person name="Rychlik I."/>
        </authorList>
    </citation>
    <scope>NUCLEOTIDE SEQUENCE [LARGE SCALE GENOMIC DNA]</scope>
    <source>
        <strain evidence="4">An199</strain>
    </source>
</reference>